<dbReference type="Pfam" id="PF14415">
    <property type="entry name" value="DUF4424"/>
    <property type="match status" value="1"/>
</dbReference>
<dbReference type="EMBL" id="JAAKZG010000003">
    <property type="protein sequence ID" value="NGN40934.1"/>
    <property type="molecule type" value="Genomic_DNA"/>
</dbReference>
<proteinExistence type="predicted"/>
<evidence type="ECO:0000259" key="2">
    <source>
        <dbReference type="Pfam" id="PF14415"/>
    </source>
</evidence>
<organism evidence="3 4">
    <name type="scientific">Mesorhizobium zhangyense</name>
    <dbReference type="NCBI Taxonomy" id="1776730"/>
    <lineage>
        <taxon>Bacteria</taxon>
        <taxon>Pseudomonadati</taxon>
        <taxon>Pseudomonadota</taxon>
        <taxon>Alphaproteobacteria</taxon>
        <taxon>Hyphomicrobiales</taxon>
        <taxon>Phyllobacteriaceae</taxon>
        <taxon>Mesorhizobium</taxon>
    </lineage>
</organism>
<feature type="chain" id="PRO_5028884985" evidence="1">
    <location>
        <begin position="20"/>
        <end position="337"/>
    </location>
</feature>
<gene>
    <name evidence="3" type="ORF">G6N74_07640</name>
</gene>
<evidence type="ECO:0000313" key="3">
    <source>
        <dbReference type="EMBL" id="NGN40934.1"/>
    </source>
</evidence>
<protein>
    <submittedName>
        <fullName evidence="3">DUF4424 domain-containing protein</fullName>
    </submittedName>
</protein>
<accession>A0A7C9R613</accession>
<comment type="caution">
    <text evidence="3">The sequence shown here is derived from an EMBL/GenBank/DDBJ whole genome shotgun (WGS) entry which is preliminary data.</text>
</comment>
<dbReference type="InterPro" id="IPR025538">
    <property type="entry name" value="DUF4424"/>
</dbReference>
<dbReference type="Proteomes" id="UP000481252">
    <property type="component" value="Unassembled WGS sequence"/>
</dbReference>
<feature type="domain" description="DUF4424" evidence="2">
    <location>
        <begin position="19"/>
        <end position="326"/>
    </location>
</feature>
<keyword evidence="4" id="KW-1185">Reference proteome</keyword>
<dbReference type="Gene3D" id="2.60.40.3680">
    <property type="match status" value="2"/>
</dbReference>
<sequence length="337" mass="36654">MLRHVLLASLVTVSAPALANDSVAELGTGGLILSRTDAIAMESEDLFISQEKVTVDYVFRNQTDKDVDTIVAFPMPDIAGSPYEMPAIPKNDVDNFLGFEVSADGQAIKPELEHKAVAVGIDVSDELKAQNVPFYPFGDTAVKALEALPQDVADDWLDRGIIVIDEFDDGSGMKSVRTPYWQLRSTYWWRAKFPAGKTVKVAHSYQPSVGASVGLNFFNDGKFQGDGYADYKQRYCMDAAFERAVAKSAKENADGYPSLSESRIAYVLTTGGNWATGTIGKFALTIDKGDPKNIISFCGNGVEKVGPTTFRMTANDFYPERDLNILILTPSQSGSGN</sequence>
<dbReference type="RefSeq" id="WP_165116003.1">
    <property type="nucleotide sequence ID" value="NZ_JAAKZG010000003.1"/>
</dbReference>
<dbReference type="AlphaFoldDB" id="A0A7C9R613"/>
<name>A0A7C9R613_9HYPH</name>
<evidence type="ECO:0000313" key="4">
    <source>
        <dbReference type="Proteomes" id="UP000481252"/>
    </source>
</evidence>
<keyword evidence="1" id="KW-0732">Signal</keyword>
<feature type="signal peptide" evidence="1">
    <location>
        <begin position="1"/>
        <end position="19"/>
    </location>
</feature>
<reference evidence="3 4" key="1">
    <citation type="submission" date="2020-02" db="EMBL/GenBank/DDBJ databases">
        <title>Genome sequence of the type strain CGMCC 1.15528 of Mesorhizobium zhangyense.</title>
        <authorList>
            <person name="Gao J."/>
            <person name="Sun J."/>
        </authorList>
    </citation>
    <scope>NUCLEOTIDE SEQUENCE [LARGE SCALE GENOMIC DNA]</scope>
    <source>
        <strain evidence="3 4">CGMCC 1.15528</strain>
    </source>
</reference>
<evidence type="ECO:0000256" key="1">
    <source>
        <dbReference type="SAM" id="SignalP"/>
    </source>
</evidence>